<feature type="transmembrane region" description="Helical" evidence="1">
    <location>
        <begin position="150"/>
        <end position="175"/>
    </location>
</feature>
<comment type="caution">
    <text evidence="2">The sequence shown here is derived from an EMBL/GenBank/DDBJ whole genome shotgun (WGS) entry which is preliminary data.</text>
</comment>
<dbReference type="Proteomes" id="UP000216074">
    <property type="component" value="Unassembled WGS sequence"/>
</dbReference>
<accession>A0A261FZ37</accession>
<keyword evidence="1" id="KW-0812">Transmembrane</keyword>
<feature type="transmembrane region" description="Helical" evidence="1">
    <location>
        <begin position="78"/>
        <end position="99"/>
    </location>
</feature>
<reference evidence="2 3" key="1">
    <citation type="journal article" date="2017" name="BMC Genomics">
        <title>Comparative genomic and phylogenomic analyses of the Bifidobacteriaceae family.</title>
        <authorList>
            <person name="Lugli G.A."/>
            <person name="Milani C."/>
            <person name="Turroni F."/>
            <person name="Duranti S."/>
            <person name="Mancabelli L."/>
            <person name="Mangifesta M."/>
            <person name="Ferrario C."/>
            <person name="Modesto M."/>
            <person name="Mattarelli P."/>
            <person name="Jiri K."/>
            <person name="van Sinderen D."/>
            <person name="Ventura M."/>
        </authorList>
    </citation>
    <scope>NUCLEOTIDE SEQUENCE [LARGE SCALE GENOMIC DNA]</scope>
    <source>
        <strain evidence="2 3">DSM 100202</strain>
    </source>
</reference>
<feature type="transmembrane region" description="Helical" evidence="1">
    <location>
        <begin position="120"/>
        <end position="144"/>
    </location>
</feature>
<dbReference type="EMBL" id="MWWY01000023">
    <property type="protein sequence ID" value="OZG64407.1"/>
    <property type="molecule type" value="Genomic_DNA"/>
</dbReference>
<organism evidence="2 3">
    <name type="scientific">Bifidobacterium hapali</name>
    <dbReference type="NCBI Taxonomy" id="1630172"/>
    <lineage>
        <taxon>Bacteria</taxon>
        <taxon>Bacillati</taxon>
        <taxon>Actinomycetota</taxon>
        <taxon>Actinomycetes</taxon>
        <taxon>Bifidobacteriales</taxon>
        <taxon>Bifidobacteriaceae</taxon>
        <taxon>Bifidobacterium</taxon>
    </lineage>
</organism>
<keyword evidence="1" id="KW-1133">Transmembrane helix</keyword>
<sequence>MIHRMLNTIGLGALGIDPITAVYMMSMRLRGERKSLVTLFFLSFAGSTILVGTVLAASMGAAAAGFLQSILPDDDSRFWAIAEFAVSIVILIWVAKRVFAGPGREKKQPRETVRGSALEHVVMGFVFAVTSFTDPTFYAVMLIGGESCSVVTAALLLTLWFVVSQCLTMVVYAAIQCNRLDALAARLDEWKARNLTMFNRVLHGVLIVVAILLTADATAYLSTGGYLL</sequence>
<protein>
    <submittedName>
        <fullName evidence="2">IrpT</fullName>
    </submittedName>
</protein>
<dbReference type="AlphaFoldDB" id="A0A261FZ37"/>
<keyword evidence="1" id="KW-0472">Membrane</keyword>
<feature type="transmembrane region" description="Helical" evidence="1">
    <location>
        <begin position="36"/>
        <end position="66"/>
    </location>
</feature>
<proteinExistence type="predicted"/>
<keyword evidence="3" id="KW-1185">Reference proteome</keyword>
<gene>
    <name evidence="2" type="ORF">BHAP_1157</name>
</gene>
<feature type="transmembrane region" description="Helical" evidence="1">
    <location>
        <begin position="201"/>
        <end position="221"/>
    </location>
</feature>
<evidence type="ECO:0000313" key="3">
    <source>
        <dbReference type="Proteomes" id="UP000216074"/>
    </source>
</evidence>
<evidence type="ECO:0000256" key="1">
    <source>
        <dbReference type="SAM" id="Phobius"/>
    </source>
</evidence>
<name>A0A261FZ37_9BIFI</name>
<evidence type="ECO:0000313" key="2">
    <source>
        <dbReference type="EMBL" id="OZG64407.1"/>
    </source>
</evidence>